<keyword evidence="2" id="KW-1185">Reference proteome</keyword>
<protein>
    <submittedName>
        <fullName evidence="1">Uncharacterized protein</fullName>
    </submittedName>
</protein>
<proteinExistence type="predicted"/>
<organism evidence="1 2">
    <name type="scientific">Trichonephila inaurata madagascariensis</name>
    <dbReference type="NCBI Taxonomy" id="2747483"/>
    <lineage>
        <taxon>Eukaryota</taxon>
        <taxon>Metazoa</taxon>
        <taxon>Ecdysozoa</taxon>
        <taxon>Arthropoda</taxon>
        <taxon>Chelicerata</taxon>
        <taxon>Arachnida</taxon>
        <taxon>Araneae</taxon>
        <taxon>Araneomorphae</taxon>
        <taxon>Entelegynae</taxon>
        <taxon>Araneoidea</taxon>
        <taxon>Nephilidae</taxon>
        <taxon>Trichonephila</taxon>
        <taxon>Trichonephila inaurata</taxon>
    </lineage>
</organism>
<dbReference type="EMBL" id="BMAV01022155">
    <property type="protein sequence ID" value="GFY76807.1"/>
    <property type="molecule type" value="Genomic_DNA"/>
</dbReference>
<dbReference type="Proteomes" id="UP000886998">
    <property type="component" value="Unassembled WGS sequence"/>
</dbReference>
<evidence type="ECO:0000313" key="1">
    <source>
        <dbReference type="EMBL" id="GFY76807.1"/>
    </source>
</evidence>
<evidence type="ECO:0000313" key="2">
    <source>
        <dbReference type="Proteomes" id="UP000886998"/>
    </source>
</evidence>
<gene>
    <name evidence="1" type="ORF">TNIN_151281</name>
</gene>
<comment type="caution">
    <text evidence="1">The sequence shown here is derived from an EMBL/GenBank/DDBJ whole genome shotgun (WGS) entry which is preliminary data.</text>
</comment>
<name>A0A8X7CTP3_9ARAC</name>
<sequence length="98" mass="11537">MRRKYGEDLTYFTPVGANDRNVKAFSDFVNSSDPRVENGSPFFPIVTKWMFLQRWRRIGEKLKDGRESPGVVRRFTLRERFHDEIGRSLEDHDLQGSS</sequence>
<dbReference type="AlphaFoldDB" id="A0A8X7CTP3"/>
<accession>A0A8X7CTP3</accession>
<reference evidence="1" key="1">
    <citation type="submission" date="2020-08" db="EMBL/GenBank/DDBJ databases">
        <title>Multicomponent nature underlies the extraordinary mechanical properties of spider dragline silk.</title>
        <authorList>
            <person name="Kono N."/>
            <person name="Nakamura H."/>
            <person name="Mori M."/>
            <person name="Yoshida Y."/>
            <person name="Ohtoshi R."/>
            <person name="Malay A.D."/>
            <person name="Moran D.A.P."/>
            <person name="Tomita M."/>
            <person name="Numata K."/>
            <person name="Arakawa K."/>
        </authorList>
    </citation>
    <scope>NUCLEOTIDE SEQUENCE</scope>
</reference>